<dbReference type="InterPro" id="IPR029058">
    <property type="entry name" value="AB_hydrolase_fold"/>
</dbReference>
<dbReference type="RefSeq" id="WP_264513805.1">
    <property type="nucleotide sequence ID" value="NZ_JAPDDR010000005.1"/>
</dbReference>
<gene>
    <name evidence="3" type="ORF">OJ996_11885</name>
</gene>
<dbReference type="Proteomes" id="UP001165653">
    <property type="component" value="Unassembled WGS sequence"/>
</dbReference>
<dbReference type="EMBL" id="JAPDDR010000005">
    <property type="protein sequence ID" value="MCW1914280.1"/>
    <property type="molecule type" value="Genomic_DNA"/>
</dbReference>
<keyword evidence="4" id="KW-1185">Reference proteome</keyword>
<feature type="domain" description="Peptidase S9 prolyl oligopeptidase catalytic" evidence="2">
    <location>
        <begin position="105"/>
        <end position="245"/>
    </location>
</feature>
<sequence length="285" mass="31744">MSLLQRTPLIGQARQREMLKSATSFAYSETPEGPLHAHFFTPPGFEPGDKRPLMVFLHGGLWDTAMATQFVPHCLHFAARGAVPVTLETRVFSTHRTGPLDALADLKAFLAWLKSYEHHFGVDHEKVVLAGAAGGAFLALAMTLPKLQKGELPAVYTPAALLLFSSILDSTVRPVVERFPDAATAKRLSPLKAVRRKAPPMMLFHGKKDRVAPFAHVEKFMKSMRWRRNKIELLDFENAEHSFFNFNVSDLHYELSVAAADRFLVDLGILEPAPVIEEGLVDHLD</sequence>
<evidence type="ECO:0000259" key="2">
    <source>
        <dbReference type="Pfam" id="PF00326"/>
    </source>
</evidence>
<dbReference type="Pfam" id="PF00326">
    <property type="entry name" value="Peptidase_S9"/>
    <property type="match status" value="1"/>
</dbReference>
<comment type="caution">
    <text evidence="3">The sequence shown here is derived from an EMBL/GenBank/DDBJ whole genome shotgun (WGS) entry which is preliminary data.</text>
</comment>
<evidence type="ECO:0000313" key="4">
    <source>
        <dbReference type="Proteomes" id="UP001165653"/>
    </source>
</evidence>
<dbReference type="InterPro" id="IPR050300">
    <property type="entry name" value="GDXG_lipolytic_enzyme"/>
</dbReference>
<dbReference type="SUPFAM" id="SSF53474">
    <property type="entry name" value="alpha/beta-Hydrolases"/>
    <property type="match status" value="1"/>
</dbReference>
<proteinExistence type="predicted"/>
<reference evidence="3" key="1">
    <citation type="submission" date="2022-10" db="EMBL/GenBank/DDBJ databases">
        <title>Luteolibacter sp. GHJ8, whole genome shotgun sequencing project.</title>
        <authorList>
            <person name="Zhao G."/>
            <person name="Shen L."/>
        </authorList>
    </citation>
    <scope>NUCLEOTIDE SEQUENCE</scope>
    <source>
        <strain evidence="3">GHJ8</strain>
    </source>
</reference>
<dbReference type="Gene3D" id="3.40.50.1820">
    <property type="entry name" value="alpha/beta hydrolase"/>
    <property type="match status" value="1"/>
</dbReference>
<evidence type="ECO:0000313" key="3">
    <source>
        <dbReference type="EMBL" id="MCW1914280.1"/>
    </source>
</evidence>
<keyword evidence="1" id="KW-0378">Hydrolase</keyword>
<name>A0ABT3G371_9BACT</name>
<dbReference type="PANTHER" id="PTHR48081">
    <property type="entry name" value="AB HYDROLASE SUPERFAMILY PROTEIN C4A8.06C"/>
    <property type="match status" value="1"/>
</dbReference>
<protein>
    <submittedName>
        <fullName evidence="3">Prolyl oligopeptidase family serine peptidase</fullName>
    </submittedName>
</protein>
<evidence type="ECO:0000256" key="1">
    <source>
        <dbReference type="ARBA" id="ARBA00022801"/>
    </source>
</evidence>
<dbReference type="InterPro" id="IPR001375">
    <property type="entry name" value="Peptidase_S9_cat"/>
</dbReference>
<accession>A0ABT3G371</accession>
<organism evidence="3 4">
    <name type="scientific">Luteolibacter rhizosphaerae</name>
    <dbReference type="NCBI Taxonomy" id="2989719"/>
    <lineage>
        <taxon>Bacteria</taxon>
        <taxon>Pseudomonadati</taxon>
        <taxon>Verrucomicrobiota</taxon>
        <taxon>Verrucomicrobiia</taxon>
        <taxon>Verrucomicrobiales</taxon>
        <taxon>Verrucomicrobiaceae</taxon>
        <taxon>Luteolibacter</taxon>
    </lineage>
</organism>